<gene>
    <name evidence="2" type="ORF">EDE15_0210</name>
</gene>
<dbReference type="RefSeq" id="WP_125483568.1">
    <property type="nucleotide sequence ID" value="NZ_RSDW01000001.1"/>
</dbReference>
<accession>A0A428MCZ0</accession>
<feature type="transmembrane region" description="Helical" evidence="1">
    <location>
        <begin position="19"/>
        <end position="41"/>
    </location>
</feature>
<evidence type="ECO:0000313" key="3">
    <source>
        <dbReference type="Proteomes" id="UP000269669"/>
    </source>
</evidence>
<sequence>MTDANPNPPSQPPNNRGLLVPWIIAGLLFTVSIVISMYTMIRGMAYARANQAAPPSWFHSLLTFSQYGLFLSTAAVLILVAISLRRAFKRK</sequence>
<dbReference type="AlphaFoldDB" id="A0A428MCZ0"/>
<keyword evidence="1" id="KW-0472">Membrane</keyword>
<reference evidence="2 3" key="1">
    <citation type="submission" date="2018-12" db="EMBL/GenBank/DDBJ databases">
        <title>Sequencing of bacterial isolates from soil warming experiment in Harvard Forest, Massachusetts, USA.</title>
        <authorList>
            <person name="Deangelis K."/>
        </authorList>
    </citation>
    <scope>NUCLEOTIDE SEQUENCE [LARGE SCALE GENOMIC DNA]</scope>
    <source>
        <strain evidence="2 3">EB153</strain>
    </source>
</reference>
<evidence type="ECO:0000256" key="1">
    <source>
        <dbReference type="SAM" id="Phobius"/>
    </source>
</evidence>
<dbReference type="EMBL" id="RSDW01000001">
    <property type="protein sequence ID" value="RSL14745.1"/>
    <property type="molecule type" value="Genomic_DNA"/>
</dbReference>
<keyword evidence="1" id="KW-0812">Transmembrane</keyword>
<keyword evidence="3" id="KW-1185">Reference proteome</keyword>
<organism evidence="2 3">
    <name type="scientific">Edaphobacter aggregans</name>
    <dbReference type="NCBI Taxonomy" id="570835"/>
    <lineage>
        <taxon>Bacteria</taxon>
        <taxon>Pseudomonadati</taxon>
        <taxon>Acidobacteriota</taxon>
        <taxon>Terriglobia</taxon>
        <taxon>Terriglobales</taxon>
        <taxon>Acidobacteriaceae</taxon>
        <taxon>Edaphobacter</taxon>
    </lineage>
</organism>
<keyword evidence="1" id="KW-1133">Transmembrane helix</keyword>
<comment type="caution">
    <text evidence="2">The sequence shown here is derived from an EMBL/GenBank/DDBJ whole genome shotgun (WGS) entry which is preliminary data.</text>
</comment>
<evidence type="ECO:0000313" key="2">
    <source>
        <dbReference type="EMBL" id="RSL14745.1"/>
    </source>
</evidence>
<dbReference type="Proteomes" id="UP000269669">
    <property type="component" value="Unassembled WGS sequence"/>
</dbReference>
<name>A0A428MCZ0_9BACT</name>
<protein>
    <submittedName>
        <fullName evidence="2">Uncharacterized protein</fullName>
    </submittedName>
</protein>
<feature type="transmembrane region" description="Helical" evidence="1">
    <location>
        <begin position="61"/>
        <end position="84"/>
    </location>
</feature>
<proteinExistence type="predicted"/>